<reference evidence="1 3" key="2">
    <citation type="submission" date="2016-09" db="EMBL/GenBank/DDBJ databases">
        <title>Genome Sequence of Salegentibacter salarius,Isolated from a Marine Solar Saltern of the Yellow Sea in South Korea.</title>
        <authorList>
            <person name="Zheng Q."/>
            <person name="Liu Y."/>
        </authorList>
    </citation>
    <scope>NUCLEOTIDE SEQUENCE [LARGE SCALE GENOMIC DNA]</scope>
    <source>
        <strain evidence="1 3">KCTC 12974</strain>
    </source>
</reference>
<name>A0A2N0TTH4_9FLAO</name>
<dbReference type="RefSeq" id="WP_070054378.1">
    <property type="nucleotide sequence ID" value="NZ_FVZF01000029.1"/>
</dbReference>
<keyword evidence="3" id="KW-1185">Reference proteome</keyword>
<evidence type="ECO:0000313" key="2">
    <source>
        <dbReference type="EMBL" id="PKD17978.1"/>
    </source>
</evidence>
<gene>
    <name evidence="2" type="ORF">APR40_13545</name>
    <name evidence="1" type="ORF">BHS39_13580</name>
</gene>
<protein>
    <submittedName>
        <fullName evidence="2">Uncharacterized protein</fullName>
    </submittedName>
</protein>
<dbReference type="OrthoDB" id="823362at2"/>
<reference evidence="2 4" key="1">
    <citation type="submission" date="2015-10" db="EMBL/GenBank/DDBJ databases">
        <title>Draft genome sequence of Salegentibacter salinarum KCTC 12975.</title>
        <authorList>
            <person name="Lin W."/>
            <person name="Zheng Q."/>
        </authorList>
    </citation>
    <scope>NUCLEOTIDE SEQUENCE [LARGE SCALE GENOMIC DNA]</scope>
    <source>
        <strain evidence="2 4">KCTC 12974</strain>
    </source>
</reference>
<accession>A0A2N0TTH4</accession>
<proteinExistence type="predicted"/>
<organism evidence="2 4">
    <name type="scientific">Salegentibacter salarius</name>
    <dbReference type="NCBI Taxonomy" id="435906"/>
    <lineage>
        <taxon>Bacteria</taxon>
        <taxon>Pseudomonadati</taxon>
        <taxon>Bacteroidota</taxon>
        <taxon>Flavobacteriia</taxon>
        <taxon>Flavobacteriales</taxon>
        <taxon>Flavobacteriaceae</taxon>
        <taxon>Salegentibacter</taxon>
    </lineage>
</organism>
<dbReference type="AlphaFoldDB" id="A0A2N0TTH4"/>
<sequence length="210" mass="25537">MKKLILIFLMIYSFDSYSQNKDYKFYNEEGYQISRKEFYNKKENFKNFPLYFENDTVRFGVLFHREKKGVLSDSTFTSLKNYLNTLKSEHINSKDIIVINFLTGVPFAEQIKKSKTSWNIFDRNYLRKLNKITDVSHFWISSLEKEKLKYFYSNKVNWQKDEDNIIKKIFFPHETTYGYYILINPEGKYYYSLGEYGKYNVWEKTEEMTN</sequence>
<comment type="caution">
    <text evidence="2">The sequence shown here is derived from an EMBL/GenBank/DDBJ whole genome shotgun (WGS) entry which is preliminary data.</text>
</comment>
<dbReference type="Proteomes" id="UP000232533">
    <property type="component" value="Unassembled WGS sequence"/>
</dbReference>
<dbReference type="EMBL" id="LKTR01000027">
    <property type="protein sequence ID" value="PKD17978.1"/>
    <property type="molecule type" value="Genomic_DNA"/>
</dbReference>
<dbReference type="EMBL" id="MJBR01000022">
    <property type="protein sequence ID" value="OEY72321.1"/>
    <property type="molecule type" value="Genomic_DNA"/>
</dbReference>
<evidence type="ECO:0000313" key="3">
    <source>
        <dbReference type="Proteomes" id="UP000176009"/>
    </source>
</evidence>
<evidence type="ECO:0000313" key="1">
    <source>
        <dbReference type="EMBL" id="OEY72321.1"/>
    </source>
</evidence>
<dbReference type="Proteomes" id="UP000176009">
    <property type="component" value="Unassembled WGS sequence"/>
</dbReference>
<evidence type="ECO:0000313" key="4">
    <source>
        <dbReference type="Proteomes" id="UP000232533"/>
    </source>
</evidence>